<dbReference type="EMBL" id="FNGO01000011">
    <property type="protein sequence ID" value="SDL88911.1"/>
    <property type="molecule type" value="Genomic_DNA"/>
</dbReference>
<comment type="function">
    <text evidence="1 15">Converts 2,5-diamino-6-(ribosylamino)-4(3h)-pyrimidinone 5'-phosphate into 5-amino-6-(ribosylamino)-2,4(1h,3h)-pyrimidinedione 5'-phosphate.</text>
</comment>
<dbReference type="CDD" id="cd01284">
    <property type="entry name" value="Riboflavin_deaminase-reductase"/>
    <property type="match status" value="1"/>
</dbReference>
<feature type="binding site" evidence="17">
    <location>
        <position position="163"/>
    </location>
    <ligand>
        <name>NADP(+)</name>
        <dbReference type="ChEBI" id="CHEBI:58349"/>
    </ligand>
</feature>
<feature type="binding site" evidence="18">
    <location>
        <position position="84"/>
    </location>
    <ligand>
        <name>Zn(2+)</name>
        <dbReference type="ChEBI" id="CHEBI:29105"/>
        <note>catalytic</note>
    </ligand>
</feature>
<evidence type="ECO:0000313" key="21">
    <source>
        <dbReference type="Proteomes" id="UP000199476"/>
    </source>
</evidence>
<evidence type="ECO:0000313" key="20">
    <source>
        <dbReference type="EMBL" id="SDL88911.1"/>
    </source>
</evidence>
<dbReference type="EC" id="1.1.1.193" evidence="15"/>
<reference evidence="20 21" key="1">
    <citation type="submission" date="2016-10" db="EMBL/GenBank/DDBJ databases">
        <authorList>
            <person name="de Groot N.N."/>
        </authorList>
    </citation>
    <scope>NUCLEOTIDE SEQUENCE [LARGE SCALE GENOMIC DNA]</scope>
    <source>
        <strain evidence="20 21">SLAS-1</strain>
    </source>
</reference>
<dbReference type="GO" id="GO:0050661">
    <property type="term" value="F:NADP binding"/>
    <property type="evidence" value="ECO:0007669"/>
    <property type="project" value="InterPro"/>
</dbReference>
<dbReference type="Pfam" id="PF01872">
    <property type="entry name" value="RibD_C"/>
    <property type="match status" value="1"/>
</dbReference>
<dbReference type="AlphaFoldDB" id="A0A1G9NRD2"/>
<dbReference type="InterPro" id="IPR011549">
    <property type="entry name" value="RibD_C"/>
</dbReference>
<keyword evidence="8 15" id="KW-0378">Hydrolase</keyword>
<evidence type="ECO:0000256" key="9">
    <source>
        <dbReference type="ARBA" id="ARBA00022833"/>
    </source>
</evidence>
<dbReference type="FunFam" id="3.40.140.10:FF:000025">
    <property type="entry name" value="Riboflavin biosynthesis protein RibD"/>
    <property type="match status" value="1"/>
</dbReference>
<dbReference type="InterPro" id="IPR050765">
    <property type="entry name" value="Riboflavin_Biosynth_HTPR"/>
</dbReference>
<evidence type="ECO:0000256" key="10">
    <source>
        <dbReference type="ARBA" id="ARBA00022857"/>
    </source>
</evidence>
<dbReference type="NCBIfam" id="TIGR00227">
    <property type="entry name" value="ribD_Cterm"/>
    <property type="match status" value="1"/>
</dbReference>
<keyword evidence="11 15" id="KW-0560">Oxidoreductase</keyword>
<dbReference type="UniPathway" id="UPA00275">
    <property type="reaction ID" value="UER00401"/>
</dbReference>
<dbReference type="Gene3D" id="3.40.140.10">
    <property type="entry name" value="Cytidine Deaminase, domain 2"/>
    <property type="match status" value="1"/>
</dbReference>
<keyword evidence="21" id="KW-1185">Reference proteome</keyword>
<evidence type="ECO:0000256" key="2">
    <source>
        <dbReference type="ARBA" id="ARBA00004882"/>
    </source>
</evidence>
<dbReference type="InterPro" id="IPR016193">
    <property type="entry name" value="Cytidine_deaminase-like"/>
</dbReference>
<evidence type="ECO:0000256" key="14">
    <source>
        <dbReference type="ARBA" id="ARBA00049886"/>
    </source>
</evidence>
<evidence type="ECO:0000256" key="18">
    <source>
        <dbReference type="PIRSR" id="PIRSR006769-3"/>
    </source>
</evidence>
<evidence type="ECO:0000256" key="4">
    <source>
        <dbReference type="ARBA" id="ARBA00005259"/>
    </source>
</evidence>
<dbReference type="PIRSF" id="PIRSF006769">
    <property type="entry name" value="RibD"/>
    <property type="match status" value="1"/>
</dbReference>
<dbReference type="STRING" id="321763.SAMN04488692_1113"/>
<dbReference type="Pfam" id="PF00383">
    <property type="entry name" value="dCMP_cyt_deam_1"/>
    <property type="match status" value="1"/>
</dbReference>
<comment type="pathway">
    <text evidence="3 15">Cofactor biosynthesis; riboflavin biosynthesis; 5-amino-6-(D-ribitylamino)uracil from GTP: step 3/4.</text>
</comment>
<feature type="binding site" evidence="17">
    <location>
        <begin position="306"/>
        <end position="312"/>
    </location>
    <ligand>
        <name>NADP(+)</name>
        <dbReference type="ChEBI" id="CHEBI:58349"/>
    </ligand>
</feature>
<feature type="domain" description="CMP/dCMP-type deaminase" evidence="19">
    <location>
        <begin position="10"/>
        <end position="131"/>
    </location>
</feature>
<evidence type="ECO:0000256" key="8">
    <source>
        <dbReference type="ARBA" id="ARBA00022801"/>
    </source>
</evidence>
<dbReference type="GO" id="GO:0008703">
    <property type="term" value="F:5-amino-6-(5-phosphoribosylamino)uracil reductase activity"/>
    <property type="evidence" value="ECO:0007669"/>
    <property type="project" value="UniProtKB-EC"/>
</dbReference>
<feature type="binding site" evidence="17">
    <location>
        <position position="193"/>
    </location>
    <ligand>
        <name>substrate</name>
    </ligand>
</feature>
<dbReference type="SUPFAM" id="SSF53927">
    <property type="entry name" value="Cytidine deaminase-like"/>
    <property type="match status" value="1"/>
</dbReference>
<dbReference type="Proteomes" id="UP000199476">
    <property type="component" value="Unassembled WGS sequence"/>
</dbReference>
<dbReference type="GO" id="GO:0009231">
    <property type="term" value="P:riboflavin biosynthetic process"/>
    <property type="evidence" value="ECO:0007669"/>
    <property type="project" value="UniProtKB-UniPathway"/>
</dbReference>
<sequence>MSDRNNGELKSHRRFMDRALELASRGAGFVSPNPMVGAVVVKDNKIIGEGYHEEYGENHAEVNALEDAGSEARGAVLYVTLEPCSHYGKTPPCTKSIQESGIERVVIANRDPNPGVAGEGCSVLREAGIELIEGVLSERAKKLNEIFFSFIKKKRPFIVQKAAQTLDGYLAASSGDSKWITGKEARSYGHKLRHRLDSVLVGGKTVIEDDPRLSVRDYKGRKSQPVKIIAAGSTIIPTRASLFSAEGEEVLIFAESKAADRMKDEFASKNDISVFATEVEEGKLNLREIVEVLYQRDISSVLIEGGGRINHSFLQDNLIDKYYFFIAPKILGGSDGTSVYSGSAPPIIESAADLEITDQIQIGNDMMIEAYPQESTQP</sequence>
<keyword evidence="9 15" id="KW-0862">Zinc</keyword>
<evidence type="ECO:0000256" key="13">
    <source>
        <dbReference type="ARBA" id="ARBA00049861"/>
    </source>
</evidence>
<feature type="binding site" evidence="18">
    <location>
        <position position="93"/>
    </location>
    <ligand>
        <name>Zn(2+)</name>
        <dbReference type="ChEBI" id="CHEBI:29105"/>
        <note>catalytic</note>
    </ligand>
</feature>
<dbReference type="RefSeq" id="WP_089760151.1">
    <property type="nucleotide sequence ID" value="NZ_FNGO01000011.1"/>
</dbReference>
<comment type="similarity">
    <text evidence="4 15">In the N-terminal section; belongs to the cytidine and deoxycytidylate deaminase family.</text>
</comment>
<evidence type="ECO:0000256" key="17">
    <source>
        <dbReference type="PIRSR" id="PIRSR006769-2"/>
    </source>
</evidence>
<feature type="binding site" evidence="17">
    <location>
        <position position="205"/>
    </location>
    <ligand>
        <name>NADP(+)</name>
        <dbReference type="ChEBI" id="CHEBI:58349"/>
    </ligand>
</feature>
<keyword evidence="7 15" id="KW-0479">Metal-binding</keyword>
<keyword evidence="10 15" id="KW-0521">NADP</keyword>
<evidence type="ECO:0000259" key="19">
    <source>
        <dbReference type="PROSITE" id="PS51747"/>
    </source>
</evidence>
<dbReference type="InterPro" id="IPR024072">
    <property type="entry name" value="DHFR-like_dom_sf"/>
</dbReference>
<feature type="binding site" evidence="17">
    <location>
        <position position="304"/>
    </location>
    <ligand>
        <name>substrate</name>
    </ligand>
</feature>
<dbReference type="InterPro" id="IPR002734">
    <property type="entry name" value="RibDG_C"/>
</dbReference>
<evidence type="ECO:0000256" key="11">
    <source>
        <dbReference type="ARBA" id="ARBA00023002"/>
    </source>
</evidence>
<dbReference type="GO" id="GO:0008270">
    <property type="term" value="F:zinc ion binding"/>
    <property type="evidence" value="ECO:0007669"/>
    <property type="project" value="InterPro"/>
</dbReference>
<evidence type="ECO:0000256" key="3">
    <source>
        <dbReference type="ARBA" id="ARBA00004910"/>
    </source>
</evidence>
<dbReference type="InterPro" id="IPR016192">
    <property type="entry name" value="APOBEC/CMP_deaminase_Zn-bd"/>
</dbReference>
<evidence type="ECO:0000256" key="5">
    <source>
        <dbReference type="ARBA" id="ARBA00007417"/>
    </source>
</evidence>
<gene>
    <name evidence="20" type="ORF">SAMN04488692_1113</name>
</gene>
<dbReference type="InterPro" id="IPR002125">
    <property type="entry name" value="CMP_dCMP_dom"/>
</dbReference>
<dbReference type="PANTHER" id="PTHR38011:SF7">
    <property type="entry name" value="2,5-DIAMINO-6-RIBOSYLAMINO-4(3H)-PYRIMIDINONE 5'-PHOSPHATE REDUCTASE"/>
    <property type="match status" value="1"/>
</dbReference>
<feature type="binding site" evidence="17">
    <location>
        <position position="177"/>
    </location>
    <ligand>
        <name>substrate</name>
    </ligand>
</feature>
<evidence type="ECO:0000256" key="16">
    <source>
        <dbReference type="PIRSR" id="PIRSR006769-1"/>
    </source>
</evidence>
<evidence type="ECO:0000256" key="7">
    <source>
        <dbReference type="ARBA" id="ARBA00022723"/>
    </source>
</evidence>
<evidence type="ECO:0000256" key="12">
    <source>
        <dbReference type="ARBA" id="ARBA00023268"/>
    </source>
</evidence>
<feature type="binding site" evidence="18">
    <location>
        <position position="59"/>
    </location>
    <ligand>
        <name>Zn(2+)</name>
        <dbReference type="ChEBI" id="CHEBI:29105"/>
        <note>catalytic</note>
    </ligand>
</feature>
<dbReference type="GO" id="GO:0008835">
    <property type="term" value="F:diaminohydroxyphosphoribosylaminopyrimidine deaminase activity"/>
    <property type="evidence" value="ECO:0007669"/>
    <property type="project" value="UniProtKB-EC"/>
</dbReference>
<evidence type="ECO:0000256" key="15">
    <source>
        <dbReference type="PIRNR" id="PIRNR006769"/>
    </source>
</evidence>
<evidence type="ECO:0000256" key="6">
    <source>
        <dbReference type="ARBA" id="ARBA00022619"/>
    </source>
</evidence>
<comment type="catalytic activity">
    <reaction evidence="14 15">
        <text>2,5-diamino-6-hydroxy-4-(5-phosphoribosylamino)-pyrimidine + H2O + H(+) = 5-amino-6-(5-phospho-D-ribosylamino)uracil + NH4(+)</text>
        <dbReference type="Rhea" id="RHEA:21868"/>
        <dbReference type="ChEBI" id="CHEBI:15377"/>
        <dbReference type="ChEBI" id="CHEBI:15378"/>
        <dbReference type="ChEBI" id="CHEBI:28938"/>
        <dbReference type="ChEBI" id="CHEBI:58453"/>
        <dbReference type="ChEBI" id="CHEBI:58614"/>
        <dbReference type="EC" id="3.5.4.26"/>
    </reaction>
</comment>
<dbReference type="Gene3D" id="3.40.430.10">
    <property type="entry name" value="Dihydrofolate Reductase, subunit A"/>
    <property type="match status" value="1"/>
</dbReference>
<dbReference type="NCBIfam" id="TIGR00326">
    <property type="entry name" value="eubact_ribD"/>
    <property type="match status" value="1"/>
</dbReference>
<keyword evidence="6 15" id="KW-0686">Riboflavin biosynthesis</keyword>
<name>A0A1G9NRD2_9FIRM</name>
<dbReference type="PROSITE" id="PS00903">
    <property type="entry name" value="CYT_DCMP_DEAMINASES_1"/>
    <property type="match status" value="1"/>
</dbReference>
<dbReference type="PROSITE" id="PS51747">
    <property type="entry name" value="CYT_DCMP_DEAMINASES_2"/>
    <property type="match status" value="1"/>
</dbReference>
<feature type="binding site" evidence="17">
    <location>
        <position position="216"/>
    </location>
    <ligand>
        <name>substrate</name>
    </ligand>
</feature>
<feature type="binding site" evidence="17">
    <location>
        <position position="209"/>
    </location>
    <ligand>
        <name>NADP(+)</name>
        <dbReference type="ChEBI" id="CHEBI:58349"/>
    </ligand>
</feature>
<comment type="similarity">
    <text evidence="5 15">In the C-terminal section; belongs to the HTP reductase family.</text>
</comment>
<dbReference type="PANTHER" id="PTHR38011">
    <property type="entry name" value="DIHYDROFOLATE REDUCTASE FAMILY PROTEIN (AFU_ORTHOLOGUE AFUA_8G06820)"/>
    <property type="match status" value="1"/>
</dbReference>
<dbReference type="EC" id="3.5.4.26" evidence="15"/>
<proteinExistence type="inferred from homology"/>
<comment type="pathway">
    <text evidence="2 15">Cofactor biosynthesis; riboflavin biosynthesis; 5-amino-6-(D-ribitylamino)uracil from GTP: step 2/4.</text>
</comment>
<dbReference type="SUPFAM" id="SSF53597">
    <property type="entry name" value="Dihydrofolate reductase-like"/>
    <property type="match status" value="1"/>
</dbReference>
<dbReference type="OrthoDB" id="9800865at2"/>
<comment type="cofactor">
    <cofactor evidence="15 18">
        <name>Zn(2+)</name>
        <dbReference type="ChEBI" id="CHEBI:29105"/>
    </cofactor>
    <text evidence="15 18">Binds 1 zinc ion.</text>
</comment>
<organism evidence="20 21">
    <name type="scientific">Halarsenatibacter silvermanii</name>
    <dbReference type="NCBI Taxonomy" id="321763"/>
    <lineage>
        <taxon>Bacteria</taxon>
        <taxon>Bacillati</taxon>
        <taxon>Bacillota</taxon>
        <taxon>Clostridia</taxon>
        <taxon>Halanaerobiales</taxon>
        <taxon>Halarsenatibacteraceae</taxon>
        <taxon>Halarsenatibacter</taxon>
    </lineage>
</organism>
<evidence type="ECO:0000256" key="1">
    <source>
        <dbReference type="ARBA" id="ARBA00002151"/>
    </source>
</evidence>
<feature type="binding site" evidence="17">
    <location>
        <position position="179"/>
    </location>
    <ligand>
        <name>NADP(+)</name>
        <dbReference type="ChEBI" id="CHEBI:58349"/>
    </ligand>
</feature>
<comment type="catalytic activity">
    <reaction evidence="13 15">
        <text>5-amino-6-(5-phospho-D-ribitylamino)uracil + NADP(+) = 5-amino-6-(5-phospho-D-ribosylamino)uracil + NADPH + H(+)</text>
        <dbReference type="Rhea" id="RHEA:17845"/>
        <dbReference type="ChEBI" id="CHEBI:15378"/>
        <dbReference type="ChEBI" id="CHEBI:57783"/>
        <dbReference type="ChEBI" id="CHEBI:58349"/>
        <dbReference type="ChEBI" id="CHEBI:58421"/>
        <dbReference type="ChEBI" id="CHEBI:58453"/>
        <dbReference type="EC" id="1.1.1.193"/>
    </reaction>
</comment>
<feature type="binding site" evidence="17">
    <location>
        <position position="213"/>
    </location>
    <ligand>
        <name>substrate</name>
    </ligand>
</feature>
<accession>A0A1G9NRD2</accession>
<feature type="active site" description="Proton donor" evidence="16">
    <location>
        <position position="61"/>
    </location>
</feature>
<keyword evidence="12" id="KW-0511">Multifunctional enzyme</keyword>
<dbReference type="InterPro" id="IPR004794">
    <property type="entry name" value="Eubact_RibD"/>
</dbReference>
<protein>
    <recommendedName>
        <fullName evidence="15">Riboflavin biosynthesis protein RibD</fullName>
    </recommendedName>
    <domain>
        <recommendedName>
            <fullName evidence="15">Diaminohydroxyphosphoribosylaminopyrimidine deaminase</fullName>
            <shortName evidence="15">DRAP deaminase</shortName>
            <ecNumber evidence="15">3.5.4.26</ecNumber>
        </recommendedName>
        <alternativeName>
            <fullName evidence="15">Riboflavin-specific deaminase</fullName>
        </alternativeName>
    </domain>
    <domain>
        <recommendedName>
            <fullName evidence="15">5-amino-6-(5-phosphoribosylamino)uracil reductase</fullName>
            <ecNumber evidence="15">1.1.1.193</ecNumber>
        </recommendedName>
        <alternativeName>
            <fullName evidence="15">HTP reductase</fullName>
        </alternativeName>
    </domain>
</protein>